<evidence type="ECO:0000313" key="1">
    <source>
        <dbReference type="EMBL" id="TEB34942.1"/>
    </source>
</evidence>
<comment type="caution">
    <text evidence="1">The sequence shown here is derived from an EMBL/GenBank/DDBJ whole genome shotgun (WGS) entry which is preliminary data.</text>
</comment>
<reference evidence="1 2" key="1">
    <citation type="journal article" date="2019" name="Nat. Ecol. Evol.">
        <title>Megaphylogeny resolves global patterns of mushroom evolution.</title>
        <authorList>
            <person name="Varga T."/>
            <person name="Krizsan K."/>
            <person name="Foldi C."/>
            <person name="Dima B."/>
            <person name="Sanchez-Garcia M."/>
            <person name="Sanchez-Ramirez S."/>
            <person name="Szollosi G.J."/>
            <person name="Szarkandi J.G."/>
            <person name="Papp V."/>
            <person name="Albert L."/>
            <person name="Andreopoulos W."/>
            <person name="Angelini C."/>
            <person name="Antonin V."/>
            <person name="Barry K.W."/>
            <person name="Bougher N.L."/>
            <person name="Buchanan P."/>
            <person name="Buyck B."/>
            <person name="Bense V."/>
            <person name="Catcheside P."/>
            <person name="Chovatia M."/>
            <person name="Cooper J."/>
            <person name="Damon W."/>
            <person name="Desjardin D."/>
            <person name="Finy P."/>
            <person name="Geml J."/>
            <person name="Haridas S."/>
            <person name="Hughes K."/>
            <person name="Justo A."/>
            <person name="Karasinski D."/>
            <person name="Kautmanova I."/>
            <person name="Kiss B."/>
            <person name="Kocsube S."/>
            <person name="Kotiranta H."/>
            <person name="LaButti K.M."/>
            <person name="Lechner B.E."/>
            <person name="Liimatainen K."/>
            <person name="Lipzen A."/>
            <person name="Lukacs Z."/>
            <person name="Mihaltcheva S."/>
            <person name="Morgado L.N."/>
            <person name="Niskanen T."/>
            <person name="Noordeloos M.E."/>
            <person name="Ohm R.A."/>
            <person name="Ortiz-Santana B."/>
            <person name="Ovrebo C."/>
            <person name="Racz N."/>
            <person name="Riley R."/>
            <person name="Savchenko A."/>
            <person name="Shiryaev A."/>
            <person name="Soop K."/>
            <person name="Spirin V."/>
            <person name="Szebenyi C."/>
            <person name="Tomsovsky M."/>
            <person name="Tulloss R.E."/>
            <person name="Uehling J."/>
            <person name="Grigoriev I.V."/>
            <person name="Vagvolgyi C."/>
            <person name="Papp T."/>
            <person name="Martin F.M."/>
            <person name="Miettinen O."/>
            <person name="Hibbett D.S."/>
            <person name="Nagy L.G."/>
        </authorList>
    </citation>
    <scope>NUCLEOTIDE SEQUENCE [LARGE SCALE GENOMIC DNA]</scope>
    <source>
        <strain evidence="1 2">FP101781</strain>
    </source>
</reference>
<sequence length="92" mass="10406">MMSESYNVRLEEHGWMVVRYGDKNPAFPLVVPRIIHRLTRPGKRKGQQIEGNISRSVTLYAVAGCSELEHRIQVGRGRRSDLTLSLSCVAKV</sequence>
<name>A0A4Y7TN08_COPMI</name>
<gene>
    <name evidence="1" type="ORF">FA13DRAFT_1424578</name>
</gene>
<dbReference type="AlphaFoldDB" id="A0A4Y7TN08"/>
<keyword evidence="2" id="KW-1185">Reference proteome</keyword>
<evidence type="ECO:0000313" key="2">
    <source>
        <dbReference type="Proteomes" id="UP000298030"/>
    </source>
</evidence>
<organism evidence="1 2">
    <name type="scientific">Coprinellus micaceus</name>
    <name type="common">Glistening ink-cap mushroom</name>
    <name type="synonym">Coprinus micaceus</name>
    <dbReference type="NCBI Taxonomy" id="71717"/>
    <lineage>
        <taxon>Eukaryota</taxon>
        <taxon>Fungi</taxon>
        <taxon>Dikarya</taxon>
        <taxon>Basidiomycota</taxon>
        <taxon>Agaricomycotina</taxon>
        <taxon>Agaricomycetes</taxon>
        <taxon>Agaricomycetidae</taxon>
        <taxon>Agaricales</taxon>
        <taxon>Agaricineae</taxon>
        <taxon>Psathyrellaceae</taxon>
        <taxon>Coprinellus</taxon>
    </lineage>
</organism>
<accession>A0A4Y7TN08</accession>
<dbReference type="EMBL" id="QPFP01000008">
    <property type="protein sequence ID" value="TEB34942.1"/>
    <property type="molecule type" value="Genomic_DNA"/>
</dbReference>
<proteinExistence type="predicted"/>
<protein>
    <submittedName>
        <fullName evidence="1">Uncharacterized protein</fullName>
    </submittedName>
</protein>
<dbReference type="Proteomes" id="UP000298030">
    <property type="component" value="Unassembled WGS sequence"/>
</dbReference>